<gene>
    <name evidence="2" type="ORF">ST47_g5501</name>
</gene>
<feature type="transmembrane region" description="Helical" evidence="1">
    <location>
        <begin position="170"/>
        <end position="191"/>
    </location>
</feature>
<keyword evidence="1" id="KW-1133">Transmembrane helix</keyword>
<dbReference type="Proteomes" id="UP000076837">
    <property type="component" value="Unassembled WGS sequence"/>
</dbReference>
<sequence length="239" mass="26403">MASLQSYMVEQLHSFDIGIPTASLSYQTGVLQGSFTFAQIIISDGVAHRTFGDQRELHRRSFHGLVVAFLEETLATKRQDRCFRDQMTRMYRGVVTVLFGQTAQRPGAPVRKIWTPNVLWTLLSVAIFDLHMGAFSGLWIIFLSTPRTAPDQASSTNAIHFTGGLASSPFLLGSSLAILEIVGFFLQVLLYPWANSRFGLMRCFRYSLLLFPLAYVLAPYLALLPSATAPPQPAAGALV</sequence>
<evidence type="ECO:0000256" key="1">
    <source>
        <dbReference type="SAM" id="Phobius"/>
    </source>
</evidence>
<keyword evidence="3" id="KW-1185">Reference proteome</keyword>
<dbReference type="AlphaFoldDB" id="A0A163DTV2"/>
<organism evidence="2 3">
    <name type="scientific">Didymella rabiei</name>
    <name type="common">Chickpea ascochyta blight fungus</name>
    <name type="synonym">Mycosphaerella rabiei</name>
    <dbReference type="NCBI Taxonomy" id="5454"/>
    <lineage>
        <taxon>Eukaryota</taxon>
        <taxon>Fungi</taxon>
        <taxon>Dikarya</taxon>
        <taxon>Ascomycota</taxon>
        <taxon>Pezizomycotina</taxon>
        <taxon>Dothideomycetes</taxon>
        <taxon>Pleosporomycetidae</taxon>
        <taxon>Pleosporales</taxon>
        <taxon>Pleosporineae</taxon>
        <taxon>Didymellaceae</taxon>
        <taxon>Ascochyta</taxon>
    </lineage>
</organism>
<keyword evidence="1" id="KW-0472">Membrane</keyword>
<comment type="caution">
    <text evidence="2">The sequence shown here is derived from an EMBL/GenBank/DDBJ whole genome shotgun (WGS) entry which is preliminary data.</text>
</comment>
<evidence type="ECO:0000313" key="2">
    <source>
        <dbReference type="EMBL" id="KZM23348.1"/>
    </source>
</evidence>
<proteinExistence type="predicted"/>
<feature type="transmembrane region" description="Helical" evidence="1">
    <location>
        <begin position="203"/>
        <end position="223"/>
    </location>
</feature>
<keyword evidence="1 2" id="KW-0812">Transmembrane</keyword>
<dbReference type="EMBL" id="JYNV01000197">
    <property type="protein sequence ID" value="KZM23348.1"/>
    <property type="molecule type" value="Genomic_DNA"/>
</dbReference>
<reference evidence="2 3" key="1">
    <citation type="journal article" date="2016" name="Sci. Rep.">
        <title>Draft genome sequencing and secretome analysis of fungal phytopathogen Ascochyta rabiei provides insight into the necrotrophic effector repertoire.</title>
        <authorList>
            <person name="Verma S."/>
            <person name="Gazara R.K."/>
            <person name="Nizam S."/>
            <person name="Parween S."/>
            <person name="Chattopadhyay D."/>
            <person name="Verma P.K."/>
        </authorList>
    </citation>
    <scope>NUCLEOTIDE SEQUENCE [LARGE SCALE GENOMIC DNA]</scope>
    <source>
        <strain evidence="2 3">ArDII</strain>
    </source>
</reference>
<evidence type="ECO:0000313" key="3">
    <source>
        <dbReference type="Proteomes" id="UP000076837"/>
    </source>
</evidence>
<protein>
    <submittedName>
        <fullName evidence="2">Transmembrane transport</fullName>
    </submittedName>
</protein>
<name>A0A163DTV2_DIDRA</name>
<accession>A0A163DTV2</accession>
<feature type="transmembrane region" description="Helical" evidence="1">
    <location>
        <begin position="118"/>
        <end position="142"/>
    </location>
</feature>